<dbReference type="Proteomes" id="UP000823388">
    <property type="component" value="Chromosome 8K"/>
</dbReference>
<sequence>MNSGEGTPADQTCHAPLPLVASEPRHRLWADLPADILGIVVGRLALAKQVSVSPNRQRLRCDDGLLRDQPCAACHVVWHGGPVIFAGAGHQWRCGCHLHGHGYY</sequence>
<proteinExistence type="predicted"/>
<dbReference type="AlphaFoldDB" id="A0A8T0PRQ7"/>
<evidence type="ECO:0000313" key="2">
    <source>
        <dbReference type="Proteomes" id="UP000823388"/>
    </source>
</evidence>
<organism evidence="1 2">
    <name type="scientific">Panicum virgatum</name>
    <name type="common">Blackwell switchgrass</name>
    <dbReference type="NCBI Taxonomy" id="38727"/>
    <lineage>
        <taxon>Eukaryota</taxon>
        <taxon>Viridiplantae</taxon>
        <taxon>Streptophyta</taxon>
        <taxon>Embryophyta</taxon>
        <taxon>Tracheophyta</taxon>
        <taxon>Spermatophyta</taxon>
        <taxon>Magnoliopsida</taxon>
        <taxon>Liliopsida</taxon>
        <taxon>Poales</taxon>
        <taxon>Poaceae</taxon>
        <taxon>PACMAD clade</taxon>
        <taxon>Panicoideae</taxon>
        <taxon>Panicodae</taxon>
        <taxon>Paniceae</taxon>
        <taxon>Panicinae</taxon>
        <taxon>Panicum</taxon>
        <taxon>Panicum sect. Hiantes</taxon>
    </lineage>
</organism>
<gene>
    <name evidence="1" type="ORF">PVAP13_8KG307450</name>
</gene>
<protein>
    <submittedName>
        <fullName evidence="1">Uncharacterized protein</fullName>
    </submittedName>
</protein>
<name>A0A8T0PRQ7_PANVG</name>
<keyword evidence="2" id="KW-1185">Reference proteome</keyword>
<accession>A0A8T0PRQ7</accession>
<comment type="caution">
    <text evidence="1">The sequence shown here is derived from an EMBL/GenBank/DDBJ whole genome shotgun (WGS) entry which is preliminary data.</text>
</comment>
<dbReference type="EMBL" id="CM029051">
    <property type="protein sequence ID" value="KAG2563002.1"/>
    <property type="molecule type" value="Genomic_DNA"/>
</dbReference>
<evidence type="ECO:0000313" key="1">
    <source>
        <dbReference type="EMBL" id="KAG2563002.1"/>
    </source>
</evidence>
<reference evidence="1" key="1">
    <citation type="submission" date="2020-05" db="EMBL/GenBank/DDBJ databases">
        <title>WGS assembly of Panicum virgatum.</title>
        <authorList>
            <person name="Lovell J.T."/>
            <person name="Jenkins J."/>
            <person name="Shu S."/>
            <person name="Juenger T.E."/>
            <person name="Schmutz J."/>
        </authorList>
    </citation>
    <scope>NUCLEOTIDE SEQUENCE</scope>
    <source>
        <strain evidence="1">AP13</strain>
    </source>
</reference>